<dbReference type="Proteomes" id="UP000507245">
    <property type="component" value="Unassembled WGS sequence"/>
</dbReference>
<feature type="domain" description="Protein kinase" evidence="2">
    <location>
        <begin position="47"/>
        <end position="377"/>
    </location>
</feature>
<evidence type="ECO:0000313" key="3">
    <source>
        <dbReference type="EMBL" id="CAB4300918.1"/>
    </source>
</evidence>
<dbReference type="PANTHER" id="PTHR46863:SF2">
    <property type="entry name" value="LYSM DOMAIN RECEPTOR-LIKE KINASE 3"/>
    <property type="match status" value="1"/>
</dbReference>
<dbReference type="Gene3D" id="3.30.200.20">
    <property type="entry name" value="Phosphorylase Kinase, domain 1"/>
    <property type="match status" value="1"/>
</dbReference>
<dbReference type="AlphaFoldDB" id="A0A6J5WRH5"/>
<dbReference type="GO" id="GO:0005524">
    <property type="term" value="F:ATP binding"/>
    <property type="evidence" value="ECO:0007669"/>
    <property type="project" value="InterPro"/>
</dbReference>
<name>A0A6J5WRH5_PRUAR</name>
<dbReference type="Gene3D" id="1.10.510.10">
    <property type="entry name" value="Transferase(Phosphotransferase) domain 1"/>
    <property type="match status" value="1"/>
</dbReference>
<proteinExistence type="predicted"/>
<gene>
    <name evidence="3" type="ORF">ORAREDHAP_LOCUS16239</name>
</gene>
<evidence type="ECO:0000313" key="4">
    <source>
        <dbReference type="Proteomes" id="UP000507245"/>
    </source>
</evidence>
<accession>A0A6J5WRH5</accession>
<evidence type="ECO:0000256" key="1">
    <source>
        <dbReference type="SAM" id="MobiDB-lite"/>
    </source>
</evidence>
<dbReference type="PROSITE" id="PS50011">
    <property type="entry name" value="PROTEIN_KINASE_DOM"/>
    <property type="match status" value="1"/>
</dbReference>
<dbReference type="EMBL" id="CAEKKB010000002">
    <property type="protein sequence ID" value="CAB4300918.1"/>
    <property type="molecule type" value="Genomic_DNA"/>
</dbReference>
<dbReference type="OrthoDB" id="4062651at2759"/>
<evidence type="ECO:0000259" key="2">
    <source>
        <dbReference type="PROSITE" id="PS50011"/>
    </source>
</evidence>
<organism evidence="3 4">
    <name type="scientific">Prunus armeniaca</name>
    <name type="common">Apricot</name>
    <name type="synonym">Armeniaca vulgaris</name>
    <dbReference type="NCBI Taxonomy" id="36596"/>
    <lineage>
        <taxon>Eukaryota</taxon>
        <taxon>Viridiplantae</taxon>
        <taxon>Streptophyta</taxon>
        <taxon>Embryophyta</taxon>
        <taxon>Tracheophyta</taxon>
        <taxon>Spermatophyta</taxon>
        <taxon>Magnoliopsida</taxon>
        <taxon>eudicotyledons</taxon>
        <taxon>Gunneridae</taxon>
        <taxon>Pentapetalae</taxon>
        <taxon>rosids</taxon>
        <taxon>fabids</taxon>
        <taxon>Rosales</taxon>
        <taxon>Rosaceae</taxon>
        <taxon>Amygdaloideae</taxon>
        <taxon>Amygdaleae</taxon>
        <taxon>Prunus</taxon>
    </lineage>
</organism>
<dbReference type="Pfam" id="PF00069">
    <property type="entry name" value="Pkinase"/>
    <property type="match status" value="1"/>
</dbReference>
<dbReference type="InterPro" id="IPR000719">
    <property type="entry name" value="Prot_kinase_dom"/>
</dbReference>
<protein>
    <recommendedName>
        <fullName evidence="2">Protein kinase domain-containing protein</fullName>
    </recommendedName>
</protein>
<sequence length="409" mass="44967">MCWTKKSTQAMEPKSPNKSQTPKSSSSFPAADPYSTTFSANGNNSSYNFSSKSSTSSIGSLKSLKSSLPENPIIYDMSEIRSSTANFLARRLSSSSTSSSWRCSLRGKDAVVFQRKSRLPISLADLQHRLAQISKSNHTSIIKLLGASLSSGYVYLVYEFVAGATLADCLRNPKNPNYTVLPTWLSRMQVATDLAHGLDYIHHSLGLNSTFVHNHIKSSSIIVSDQEQVVLNAKICHFGTAELCGESHARSTKVEGTRGYMAPEFQLSGTVTQKCDVYAFGVVLLELISGEEPLKYMMDENGGDGVYRRVSAIETAREAIRIGCGGVRRWVDRRLKDSFPMDVAEKMVMLALECVAEDPDRRPDMGRAADLVSKLFLESQGWAEKMGVPVDMFITNCEVGLGDAVYLYI</sequence>
<feature type="region of interest" description="Disordered" evidence="1">
    <location>
        <begin position="1"/>
        <end position="32"/>
    </location>
</feature>
<keyword evidence="4" id="KW-1185">Reference proteome</keyword>
<dbReference type="SUPFAM" id="SSF56112">
    <property type="entry name" value="Protein kinase-like (PK-like)"/>
    <property type="match status" value="1"/>
</dbReference>
<reference evidence="4" key="1">
    <citation type="journal article" date="2020" name="Genome Biol.">
        <title>Gamete binning: chromosome-level and haplotype-resolved genome assembly enabled by high-throughput single-cell sequencing of gamete genomes.</title>
        <authorList>
            <person name="Campoy J.A."/>
            <person name="Sun H."/>
            <person name="Goel M."/>
            <person name="Jiao W.-B."/>
            <person name="Folz-Donahue K."/>
            <person name="Wang N."/>
            <person name="Rubio M."/>
            <person name="Liu C."/>
            <person name="Kukat C."/>
            <person name="Ruiz D."/>
            <person name="Huettel B."/>
            <person name="Schneeberger K."/>
        </authorList>
    </citation>
    <scope>NUCLEOTIDE SEQUENCE [LARGE SCALE GENOMIC DNA]</scope>
    <source>
        <strain evidence="4">cv. Rojo Pasion</strain>
    </source>
</reference>
<dbReference type="PANTHER" id="PTHR46863">
    <property type="entry name" value="OS09G0572100 PROTEIN"/>
    <property type="match status" value="1"/>
</dbReference>
<dbReference type="InterPro" id="IPR011009">
    <property type="entry name" value="Kinase-like_dom_sf"/>
</dbReference>
<dbReference type="GO" id="GO:0004672">
    <property type="term" value="F:protein kinase activity"/>
    <property type="evidence" value="ECO:0007669"/>
    <property type="project" value="InterPro"/>
</dbReference>